<evidence type="ECO:0000313" key="2">
    <source>
        <dbReference type="Proteomes" id="UP000270468"/>
    </source>
</evidence>
<sequence length="106" mass="12552">MSYNTQTTSSELLIKLIKDEQHQIELDTREVAELARIVTDYVKRIETVNEVSDVEVISSPPYREIKKKLGDLEIANEKMNFRKGLIRDYIHRLYLINGYYTSEWIE</sequence>
<proteinExistence type="predicted"/>
<dbReference type="AlphaFoldDB" id="A0A3P5X6J1"/>
<evidence type="ECO:0000313" key="1">
    <source>
        <dbReference type="EMBL" id="VDC25996.1"/>
    </source>
</evidence>
<gene>
    <name evidence="1" type="ORF">FILTAD_01413</name>
</gene>
<dbReference type="Proteomes" id="UP000270468">
    <property type="component" value="Unassembled WGS sequence"/>
</dbReference>
<keyword evidence="2" id="KW-1185">Reference proteome</keyword>
<protein>
    <submittedName>
        <fullName evidence="1">Uncharacterized protein</fullName>
    </submittedName>
</protein>
<accession>A0A3P5X6J1</accession>
<reference evidence="1 2" key="1">
    <citation type="submission" date="2018-11" db="EMBL/GenBank/DDBJ databases">
        <authorList>
            <person name="Criscuolo A."/>
        </authorList>
    </citation>
    <scope>NUCLEOTIDE SEQUENCE [LARGE SCALE GENOMIC DNA]</scope>
    <source>
        <strain evidence="1">ATB-66</strain>
    </source>
</reference>
<organism evidence="1 2">
    <name type="scientific">Filibacter tadaridae</name>
    <dbReference type="NCBI Taxonomy" id="2483811"/>
    <lineage>
        <taxon>Bacteria</taxon>
        <taxon>Bacillati</taxon>
        <taxon>Bacillota</taxon>
        <taxon>Bacilli</taxon>
        <taxon>Bacillales</taxon>
        <taxon>Caryophanaceae</taxon>
        <taxon>Filibacter</taxon>
    </lineage>
</organism>
<dbReference type="RefSeq" id="WP_124069792.1">
    <property type="nucleotide sequence ID" value="NZ_CBCRXF010000006.1"/>
</dbReference>
<name>A0A3P5X6J1_9BACL</name>
<dbReference type="EMBL" id="UXAV01000036">
    <property type="protein sequence ID" value="VDC25996.1"/>
    <property type="molecule type" value="Genomic_DNA"/>
</dbReference>